<dbReference type="Pfam" id="PF10536">
    <property type="entry name" value="PMD"/>
    <property type="match status" value="1"/>
</dbReference>
<dbReference type="PANTHER" id="PTHR46033">
    <property type="entry name" value="PROTEIN MAIN-LIKE 2"/>
    <property type="match status" value="1"/>
</dbReference>
<gene>
    <name evidence="2" type="ORF">PIB30_037763</name>
</gene>
<dbReference type="EMBL" id="JASCZI010121020">
    <property type="protein sequence ID" value="MED6158954.1"/>
    <property type="molecule type" value="Genomic_DNA"/>
</dbReference>
<dbReference type="PANTHER" id="PTHR46033:SF8">
    <property type="entry name" value="PROTEIN MAINTENANCE OF MERISTEMS-LIKE"/>
    <property type="match status" value="1"/>
</dbReference>
<dbReference type="InterPro" id="IPR044824">
    <property type="entry name" value="MAIN-like"/>
</dbReference>
<evidence type="ECO:0000259" key="1">
    <source>
        <dbReference type="Pfam" id="PF10536"/>
    </source>
</evidence>
<comment type="caution">
    <text evidence="2">The sequence shown here is derived from an EMBL/GenBank/DDBJ whole genome shotgun (WGS) entry which is preliminary data.</text>
</comment>
<keyword evidence="3" id="KW-1185">Reference proteome</keyword>
<dbReference type="InterPro" id="IPR019557">
    <property type="entry name" value="AminoTfrase-like_pln_mobile"/>
</dbReference>
<dbReference type="Proteomes" id="UP001341840">
    <property type="component" value="Unassembled WGS sequence"/>
</dbReference>
<name>A0ABU6UDL2_9FABA</name>
<organism evidence="2 3">
    <name type="scientific">Stylosanthes scabra</name>
    <dbReference type="NCBI Taxonomy" id="79078"/>
    <lineage>
        <taxon>Eukaryota</taxon>
        <taxon>Viridiplantae</taxon>
        <taxon>Streptophyta</taxon>
        <taxon>Embryophyta</taxon>
        <taxon>Tracheophyta</taxon>
        <taxon>Spermatophyta</taxon>
        <taxon>Magnoliopsida</taxon>
        <taxon>eudicotyledons</taxon>
        <taxon>Gunneridae</taxon>
        <taxon>Pentapetalae</taxon>
        <taxon>rosids</taxon>
        <taxon>fabids</taxon>
        <taxon>Fabales</taxon>
        <taxon>Fabaceae</taxon>
        <taxon>Papilionoideae</taxon>
        <taxon>50 kb inversion clade</taxon>
        <taxon>dalbergioids sensu lato</taxon>
        <taxon>Dalbergieae</taxon>
        <taxon>Pterocarpus clade</taxon>
        <taxon>Stylosanthes</taxon>
    </lineage>
</organism>
<sequence>MLELRHQLDRIAFDEFVWTPYALPAWRDIEPDWVHEDGETETWRAVVPLLLFMYARFHHVDQVKRQFGSEQPIPADPVNLDGFFTVSARGDDKWWPNELQYWYELWNNRRAGEHQIQIVQTTLSVLIRRSTLIGGLGLADDGTCPRMVCFEIPEGLTYRMMSLPQRPSREIT</sequence>
<evidence type="ECO:0000313" key="2">
    <source>
        <dbReference type="EMBL" id="MED6158954.1"/>
    </source>
</evidence>
<evidence type="ECO:0000313" key="3">
    <source>
        <dbReference type="Proteomes" id="UP001341840"/>
    </source>
</evidence>
<accession>A0ABU6UDL2</accession>
<feature type="domain" description="Aminotransferase-like plant mobile" evidence="1">
    <location>
        <begin position="3"/>
        <end position="113"/>
    </location>
</feature>
<proteinExistence type="predicted"/>
<protein>
    <recommendedName>
        <fullName evidence="1">Aminotransferase-like plant mobile domain-containing protein</fullName>
    </recommendedName>
</protein>
<reference evidence="2 3" key="1">
    <citation type="journal article" date="2023" name="Plants (Basel)">
        <title>Bridging the Gap: Combining Genomics and Transcriptomics Approaches to Understand Stylosanthes scabra, an Orphan Legume from the Brazilian Caatinga.</title>
        <authorList>
            <person name="Ferreira-Neto J.R.C."/>
            <person name="da Silva M.D."/>
            <person name="Binneck E."/>
            <person name="de Melo N.F."/>
            <person name="da Silva R.H."/>
            <person name="de Melo A.L.T.M."/>
            <person name="Pandolfi V."/>
            <person name="Bustamante F.O."/>
            <person name="Brasileiro-Vidal A.C."/>
            <person name="Benko-Iseppon A.M."/>
        </authorList>
    </citation>
    <scope>NUCLEOTIDE SEQUENCE [LARGE SCALE GENOMIC DNA]</scope>
    <source>
        <tissue evidence="2">Leaves</tissue>
    </source>
</reference>